<dbReference type="Pfam" id="PF06083">
    <property type="entry name" value="IL17"/>
    <property type="match status" value="1"/>
</dbReference>
<dbReference type="GO" id="GO:0006954">
    <property type="term" value="P:inflammatory response"/>
    <property type="evidence" value="ECO:0007669"/>
    <property type="project" value="InterPro"/>
</dbReference>
<dbReference type="GO" id="GO:0005125">
    <property type="term" value="F:cytokine activity"/>
    <property type="evidence" value="ECO:0007669"/>
    <property type="project" value="UniProtKB-KW"/>
</dbReference>
<evidence type="ECO:0000256" key="1">
    <source>
        <dbReference type="ARBA" id="ARBA00004613"/>
    </source>
</evidence>
<dbReference type="SUPFAM" id="SSF57501">
    <property type="entry name" value="Cystine-knot cytokines"/>
    <property type="match status" value="1"/>
</dbReference>
<evidence type="ECO:0000256" key="4">
    <source>
        <dbReference type="ARBA" id="ARBA00022525"/>
    </source>
</evidence>
<dbReference type="Proteomes" id="UP001142489">
    <property type="component" value="Unassembled WGS sequence"/>
</dbReference>
<dbReference type="PRINTS" id="PR01932">
    <property type="entry name" value="INTRLEUKIN17"/>
</dbReference>
<evidence type="ECO:0000313" key="7">
    <source>
        <dbReference type="Proteomes" id="UP001142489"/>
    </source>
</evidence>
<comment type="caution">
    <text evidence="6">The sequence shown here is derived from an EMBL/GenBank/DDBJ whole genome shotgun (WGS) entry which is preliminary data.</text>
</comment>
<keyword evidence="3" id="KW-0202">Cytokine</keyword>
<comment type="similarity">
    <text evidence="2">Belongs to the IL-17 family.</text>
</comment>
<keyword evidence="4" id="KW-0964">Secreted</keyword>
<reference evidence="6" key="1">
    <citation type="journal article" date="2023" name="DNA Res.">
        <title>Chromosome-level genome assembly of Phrynocephalus forsythii using third-generation DNA sequencing and Hi-C analysis.</title>
        <authorList>
            <person name="Qi Y."/>
            <person name="Zhao W."/>
            <person name="Zhao Y."/>
            <person name="Niu C."/>
            <person name="Cao S."/>
            <person name="Zhang Y."/>
        </authorList>
    </citation>
    <scope>NUCLEOTIDE SEQUENCE</scope>
    <source>
        <tissue evidence="6">Muscle</tissue>
    </source>
</reference>
<name>A0A9Q1B7Z1_9SAUR</name>
<dbReference type="Gene3D" id="2.10.90.10">
    <property type="entry name" value="Cystine-knot cytokines"/>
    <property type="match status" value="1"/>
</dbReference>
<accession>A0A9Q1B7Z1</accession>
<keyword evidence="5" id="KW-0732">Signal</keyword>
<evidence type="ECO:0000313" key="6">
    <source>
        <dbReference type="EMBL" id="KAJ7345603.1"/>
    </source>
</evidence>
<gene>
    <name evidence="6" type="ORF">JRQ81_001553</name>
</gene>
<dbReference type="EMBL" id="JAPFRF010000001">
    <property type="protein sequence ID" value="KAJ7345603.1"/>
    <property type="molecule type" value="Genomic_DNA"/>
</dbReference>
<dbReference type="GO" id="GO:0005615">
    <property type="term" value="C:extracellular space"/>
    <property type="evidence" value="ECO:0007669"/>
    <property type="project" value="UniProtKB-KW"/>
</dbReference>
<evidence type="ECO:0000256" key="3">
    <source>
        <dbReference type="ARBA" id="ARBA00022514"/>
    </source>
</evidence>
<organism evidence="6 7">
    <name type="scientific">Phrynocephalus forsythii</name>
    <dbReference type="NCBI Taxonomy" id="171643"/>
    <lineage>
        <taxon>Eukaryota</taxon>
        <taxon>Metazoa</taxon>
        <taxon>Chordata</taxon>
        <taxon>Craniata</taxon>
        <taxon>Vertebrata</taxon>
        <taxon>Euteleostomi</taxon>
        <taxon>Lepidosauria</taxon>
        <taxon>Squamata</taxon>
        <taxon>Bifurcata</taxon>
        <taxon>Unidentata</taxon>
        <taxon>Episquamata</taxon>
        <taxon>Toxicofera</taxon>
        <taxon>Iguania</taxon>
        <taxon>Acrodonta</taxon>
        <taxon>Agamidae</taxon>
        <taxon>Agaminae</taxon>
        <taxon>Phrynocephalus</taxon>
    </lineage>
</organism>
<dbReference type="OrthoDB" id="6093351at2759"/>
<dbReference type="InterPro" id="IPR010345">
    <property type="entry name" value="IL-17_fam"/>
</dbReference>
<evidence type="ECO:0008006" key="8">
    <source>
        <dbReference type="Google" id="ProtNLM"/>
    </source>
</evidence>
<keyword evidence="7" id="KW-1185">Reference proteome</keyword>
<evidence type="ECO:0000256" key="5">
    <source>
        <dbReference type="ARBA" id="ARBA00022729"/>
    </source>
</evidence>
<proteinExistence type="inferred from homology"/>
<evidence type="ECO:0000256" key="2">
    <source>
        <dbReference type="ARBA" id="ARBA00007236"/>
    </source>
</evidence>
<comment type="subcellular location">
    <subcellularLocation>
        <location evidence="1">Secreted</location>
    </subcellularLocation>
</comment>
<dbReference type="AlphaFoldDB" id="A0A9Q1B7Z1"/>
<dbReference type="InterPro" id="IPR029034">
    <property type="entry name" value="Cystine-knot_cytokine"/>
</dbReference>
<sequence>MLTLMLALLNVVQGKTKQEHSDHTSDNCPTQENTQFPKSVMVDIHAGHLESINRVYSNIRNRSLSPWNYSISEDPNRFPHLIAEANCRYQVCVNPNGQGFNYGLHSVRIQQEILVLKRKQNGCKQSYWLEKQLVTVGCTCAFPTTKAYITHGIRKRRGLTYQSKW</sequence>
<dbReference type="InterPro" id="IPR020440">
    <property type="entry name" value="IL-17_chr"/>
</dbReference>
<protein>
    <recommendedName>
        <fullName evidence="8">Interleukin-17F-like</fullName>
    </recommendedName>
</protein>